<dbReference type="Proteomes" id="UP001430804">
    <property type="component" value="Unassembled WGS sequence"/>
</dbReference>
<name>A0ABS6WN59_9HYPH</name>
<dbReference type="RefSeq" id="WP_219201309.1">
    <property type="nucleotide sequence ID" value="NZ_JAHWQX010000002.1"/>
</dbReference>
<comment type="caution">
    <text evidence="2">The sequence shown here is derived from an EMBL/GenBank/DDBJ whole genome shotgun (WGS) entry which is preliminary data.</text>
</comment>
<organism evidence="2 3">
    <name type="scientific">Pseudohoeflea coraliihabitans</name>
    <dbReference type="NCBI Taxonomy" id="2860393"/>
    <lineage>
        <taxon>Bacteria</taxon>
        <taxon>Pseudomonadati</taxon>
        <taxon>Pseudomonadota</taxon>
        <taxon>Alphaproteobacteria</taxon>
        <taxon>Hyphomicrobiales</taxon>
        <taxon>Rhizobiaceae</taxon>
        <taxon>Pseudohoeflea</taxon>
    </lineage>
</organism>
<keyword evidence="3" id="KW-1185">Reference proteome</keyword>
<dbReference type="InterPro" id="IPR002645">
    <property type="entry name" value="STAS_dom"/>
</dbReference>
<dbReference type="InterPro" id="IPR058548">
    <property type="entry name" value="MlaB-like_STAS"/>
</dbReference>
<accession>A0ABS6WN59</accession>
<dbReference type="Pfam" id="PF13466">
    <property type="entry name" value="STAS_2"/>
    <property type="match status" value="1"/>
</dbReference>
<reference evidence="2" key="1">
    <citation type="submission" date="2021-07" db="EMBL/GenBank/DDBJ databases">
        <title>Pseudohoeflea marina sp. nov. a polyhydroxyalcanoate-producing bacterium.</title>
        <authorList>
            <person name="Zheng W."/>
            <person name="Yu S."/>
            <person name="Huang Y."/>
        </authorList>
    </citation>
    <scope>NUCLEOTIDE SEQUENCE</scope>
    <source>
        <strain evidence="2">DP4N28-3</strain>
    </source>
</reference>
<proteinExistence type="predicted"/>
<evidence type="ECO:0000259" key="1">
    <source>
        <dbReference type="PROSITE" id="PS50801"/>
    </source>
</evidence>
<evidence type="ECO:0000313" key="3">
    <source>
        <dbReference type="Proteomes" id="UP001430804"/>
    </source>
</evidence>
<protein>
    <submittedName>
        <fullName evidence="2">STAS domain-containing protein</fullName>
    </submittedName>
</protein>
<feature type="domain" description="STAS" evidence="1">
    <location>
        <begin position="1"/>
        <end position="99"/>
    </location>
</feature>
<gene>
    <name evidence="2" type="ORF">KY465_08895</name>
</gene>
<dbReference type="PROSITE" id="PS50801">
    <property type="entry name" value="STAS"/>
    <property type="match status" value="1"/>
</dbReference>
<sequence length="99" mass="10696">MTELNEGPHILKLPAILDLNAASRLHEQVLALQDKDVAIDASEVSRVGAQCVQVLLSAAASWRAADRQFTVKHSSEIFAKTLTVLGVTDESIISMEIAQ</sequence>
<evidence type="ECO:0000313" key="2">
    <source>
        <dbReference type="EMBL" id="MBW3097396.1"/>
    </source>
</evidence>
<dbReference type="EMBL" id="JAHWQX010000002">
    <property type="protein sequence ID" value="MBW3097396.1"/>
    <property type="molecule type" value="Genomic_DNA"/>
</dbReference>